<comment type="caution">
    <text evidence="5">The sequence shown here is derived from an EMBL/GenBank/DDBJ whole genome shotgun (WGS) entry which is preliminary data.</text>
</comment>
<dbReference type="Proteomes" id="UP000467840">
    <property type="component" value="Chromosome 11"/>
</dbReference>
<evidence type="ECO:0000256" key="2">
    <source>
        <dbReference type="ARBA" id="ARBA00022737"/>
    </source>
</evidence>
<keyword evidence="2" id="KW-0677">Repeat</keyword>
<dbReference type="AlphaFoldDB" id="A0A6A6NAD5"/>
<reference evidence="5 6" key="1">
    <citation type="journal article" date="2020" name="Mol. Plant">
        <title>The Chromosome-Based Rubber Tree Genome Provides New Insights into Spurge Genome Evolution and Rubber Biosynthesis.</title>
        <authorList>
            <person name="Liu J."/>
            <person name="Shi C."/>
            <person name="Shi C.C."/>
            <person name="Li W."/>
            <person name="Zhang Q.J."/>
            <person name="Zhang Y."/>
            <person name="Li K."/>
            <person name="Lu H.F."/>
            <person name="Shi C."/>
            <person name="Zhu S.T."/>
            <person name="Xiao Z.Y."/>
            <person name="Nan H."/>
            <person name="Yue Y."/>
            <person name="Zhu X.G."/>
            <person name="Wu Y."/>
            <person name="Hong X.N."/>
            <person name="Fan G.Y."/>
            <person name="Tong Y."/>
            <person name="Zhang D."/>
            <person name="Mao C.L."/>
            <person name="Liu Y.L."/>
            <person name="Hao S.J."/>
            <person name="Liu W.Q."/>
            <person name="Lv M.Q."/>
            <person name="Zhang H.B."/>
            <person name="Liu Y."/>
            <person name="Hu-Tang G.R."/>
            <person name="Wang J.P."/>
            <person name="Wang J.H."/>
            <person name="Sun Y.H."/>
            <person name="Ni S.B."/>
            <person name="Chen W.B."/>
            <person name="Zhang X.C."/>
            <person name="Jiao Y.N."/>
            <person name="Eichler E.E."/>
            <person name="Li G.H."/>
            <person name="Liu X."/>
            <person name="Gao L.Z."/>
        </authorList>
    </citation>
    <scope>NUCLEOTIDE SEQUENCE [LARGE SCALE GENOMIC DNA]</scope>
    <source>
        <strain evidence="6">cv. GT1</strain>
        <tissue evidence="5">Leaf</tissue>
    </source>
</reference>
<feature type="domain" description="Leucine-rich repeat-containing N-terminal plant-type" evidence="4">
    <location>
        <begin position="58"/>
        <end position="81"/>
    </location>
</feature>
<dbReference type="InterPro" id="IPR013210">
    <property type="entry name" value="LRR_N_plant-typ"/>
</dbReference>
<evidence type="ECO:0000313" key="5">
    <source>
        <dbReference type="EMBL" id="KAF2321526.1"/>
    </source>
</evidence>
<keyword evidence="3" id="KW-0812">Transmembrane</keyword>
<feature type="transmembrane region" description="Helical" evidence="3">
    <location>
        <begin position="86"/>
        <end position="110"/>
    </location>
</feature>
<sequence length="147" mass="16606">MVDFILFENFADFIFVVSMEAMHFHLLAFVFWCLCMRTGIGYNSNSSVGEVQVMCIEREKQALLKFKDGLVDYANELSSWVAKKRIAANGVGFGATKVLVMFLRLTFVLWSRMSMEDLMDTLQRGDKIFISGTAAVDIFGPEFVSGK</sequence>
<evidence type="ECO:0000256" key="3">
    <source>
        <dbReference type="SAM" id="Phobius"/>
    </source>
</evidence>
<keyword evidence="6" id="KW-1185">Reference proteome</keyword>
<dbReference type="EMBL" id="JAAGAX010000002">
    <property type="protein sequence ID" value="KAF2321526.1"/>
    <property type="molecule type" value="Genomic_DNA"/>
</dbReference>
<proteinExistence type="predicted"/>
<name>A0A6A6NAD5_HEVBR</name>
<evidence type="ECO:0000313" key="6">
    <source>
        <dbReference type="Proteomes" id="UP000467840"/>
    </source>
</evidence>
<keyword evidence="1" id="KW-0433">Leucine-rich repeat</keyword>
<keyword evidence="3" id="KW-1133">Transmembrane helix</keyword>
<gene>
    <name evidence="5" type="ORF">GH714_000309</name>
</gene>
<accession>A0A6A6NAD5</accession>
<protein>
    <recommendedName>
        <fullName evidence="4">Leucine-rich repeat-containing N-terminal plant-type domain-containing protein</fullName>
    </recommendedName>
</protein>
<evidence type="ECO:0000259" key="4">
    <source>
        <dbReference type="Pfam" id="PF08263"/>
    </source>
</evidence>
<organism evidence="5 6">
    <name type="scientific">Hevea brasiliensis</name>
    <name type="common">Para rubber tree</name>
    <name type="synonym">Siphonia brasiliensis</name>
    <dbReference type="NCBI Taxonomy" id="3981"/>
    <lineage>
        <taxon>Eukaryota</taxon>
        <taxon>Viridiplantae</taxon>
        <taxon>Streptophyta</taxon>
        <taxon>Embryophyta</taxon>
        <taxon>Tracheophyta</taxon>
        <taxon>Spermatophyta</taxon>
        <taxon>Magnoliopsida</taxon>
        <taxon>eudicotyledons</taxon>
        <taxon>Gunneridae</taxon>
        <taxon>Pentapetalae</taxon>
        <taxon>rosids</taxon>
        <taxon>fabids</taxon>
        <taxon>Malpighiales</taxon>
        <taxon>Euphorbiaceae</taxon>
        <taxon>Crotonoideae</taxon>
        <taxon>Micrandreae</taxon>
        <taxon>Hevea</taxon>
    </lineage>
</organism>
<keyword evidence="3" id="KW-0472">Membrane</keyword>
<dbReference type="Pfam" id="PF08263">
    <property type="entry name" value="LRRNT_2"/>
    <property type="match status" value="1"/>
</dbReference>
<evidence type="ECO:0000256" key="1">
    <source>
        <dbReference type="ARBA" id="ARBA00022614"/>
    </source>
</evidence>
<feature type="transmembrane region" description="Helical" evidence="3">
    <location>
        <begin position="13"/>
        <end position="35"/>
    </location>
</feature>